<dbReference type="EMBL" id="CM046398">
    <property type="protein sequence ID" value="KAI8529875.1"/>
    <property type="molecule type" value="Genomic_DNA"/>
</dbReference>
<comment type="caution">
    <text evidence="1">The sequence shown here is derived from an EMBL/GenBank/DDBJ whole genome shotgun (WGS) entry which is preliminary data.</text>
</comment>
<organism evidence="1 2">
    <name type="scientific">Rhododendron molle</name>
    <name type="common">Chinese azalea</name>
    <name type="synonym">Azalea mollis</name>
    <dbReference type="NCBI Taxonomy" id="49168"/>
    <lineage>
        <taxon>Eukaryota</taxon>
        <taxon>Viridiplantae</taxon>
        <taxon>Streptophyta</taxon>
        <taxon>Embryophyta</taxon>
        <taxon>Tracheophyta</taxon>
        <taxon>Spermatophyta</taxon>
        <taxon>Magnoliopsida</taxon>
        <taxon>eudicotyledons</taxon>
        <taxon>Gunneridae</taxon>
        <taxon>Pentapetalae</taxon>
        <taxon>asterids</taxon>
        <taxon>Ericales</taxon>
        <taxon>Ericaceae</taxon>
        <taxon>Ericoideae</taxon>
        <taxon>Rhodoreae</taxon>
        <taxon>Rhododendron</taxon>
    </lineage>
</organism>
<evidence type="ECO:0000313" key="1">
    <source>
        <dbReference type="EMBL" id="KAI8529875.1"/>
    </source>
</evidence>
<gene>
    <name evidence="1" type="ORF">RHMOL_Rhmol11G0008500</name>
</gene>
<sequence>MSASDRGPHPAHHAQSFRPNTPSSKPKACQETTHSQPTTRYHRLQRRDKPTKKLTLQQTQRTSIIPTSKRTATTMGLETEKRLELAISASDKATLPSTLHTTPIPS</sequence>
<accession>A0ACC0LMM8</accession>
<evidence type="ECO:0000313" key="2">
    <source>
        <dbReference type="Proteomes" id="UP001062846"/>
    </source>
</evidence>
<proteinExistence type="predicted"/>
<keyword evidence="2" id="KW-1185">Reference proteome</keyword>
<name>A0ACC0LMM8_RHOML</name>
<reference evidence="1" key="1">
    <citation type="submission" date="2022-02" db="EMBL/GenBank/DDBJ databases">
        <title>Plant Genome Project.</title>
        <authorList>
            <person name="Zhang R.-G."/>
        </authorList>
    </citation>
    <scope>NUCLEOTIDE SEQUENCE</scope>
    <source>
        <strain evidence="1">AT1</strain>
    </source>
</reference>
<dbReference type="Proteomes" id="UP001062846">
    <property type="component" value="Chromosome 11"/>
</dbReference>
<protein>
    <submittedName>
        <fullName evidence="1">Uncharacterized protein</fullName>
    </submittedName>
</protein>